<dbReference type="InterPro" id="IPR013784">
    <property type="entry name" value="Carb-bd-like_fold"/>
</dbReference>
<evidence type="ECO:0000313" key="2">
    <source>
        <dbReference type="Proteomes" id="UP000595278"/>
    </source>
</evidence>
<organism evidence="1 2">
    <name type="scientific">Entomomonas asaccharolytica</name>
    <dbReference type="NCBI Taxonomy" id="2785331"/>
    <lineage>
        <taxon>Bacteria</taxon>
        <taxon>Pseudomonadati</taxon>
        <taxon>Pseudomonadota</taxon>
        <taxon>Gammaproteobacteria</taxon>
        <taxon>Pseudomonadales</taxon>
        <taxon>Pseudomonadaceae</taxon>
        <taxon>Entomomonas</taxon>
    </lineage>
</organism>
<reference evidence="1 2" key="1">
    <citation type="submission" date="2021-01" db="EMBL/GenBank/DDBJ databases">
        <title>Entomomonas sp. F2A isolated from a house cricket (Acheta domesticus).</title>
        <authorList>
            <person name="Spergser J."/>
            <person name="Busse H.-J."/>
        </authorList>
    </citation>
    <scope>NUCLEOTIDE SEQUENCE [LARGE SCALE GENOMIC DNA]</scope>
    <source>
        <strain evidence="1 2">F2A</strain>
    </source>
</reference>
<dbReference type="AlphaFoldDB" id="A0A974NDK7"/>
<name>A0A974NDK7_9GAMM</name>
<dbReference type="KEGG" id="eaz:JHT90_10400"/>
<gene>
    <name evidence="1" type="ORF">JHT90_10400</name>
</gene>
<protein>
    <submittedName>
        <fullName evidence="1">Uncharacterized protein</fullName>
    </submittedName>
</protein>
<dbReference type="Gene3D" id="2.60.40.1120">
    <property type="entry name" value="Carboxypeptidase-like, regulatory domain"/>
    <property type="match status" value="1"/>
</dbReference>
<dbReference type="Gene3D" id="2.60.40.10">
    <property type="entry name" value="Immunoglobulins"/>
    <property type="match status" value="2"/>
</dbReference>
<evidence type="ECO:0000313" key="1">
    <source>
        <dbReference type="EMBL" id="QQP84810.1"/>
    </source>
</evidence>
<dbReference type="RefSeq" id="WP_201090707.1">
    <property type="nucleotide sequence ID" value="NZ_CP067393.1"/>
</dbReference>
<dbReference type="SUPFAM" id="SSF49452">
    <property type="entry name" value="Starch-binding domain-like"/>
    <property type="match status" value="1"/>
</dbReference>
<dbReference type="Proteomes" id="UP000595278">
    <property type="component" value="Chromosome"/>
</dbReference>
<dbReference type="InterPro" id="IPR013783">
    <property type="entry name" value="Ig-like_fold"/>
</dbReference>
<accession>A0A974NDK7</accession>
<dbReference type="EMBL" id="CP067393">
    <property type="protein sequence ID" value="QQP84810.1"/>
    <property type="molecule type" value="Genomic_DNA"/>
</dbReference>
<dbReference type="Pfam" id="PF17957">
    <property type="entry name" value="Big_7"/>
    <property type="match status" value="1"/>
</dbReference>
<proteinExistence type="predicted"/>
<sequence length="1036" mass="110406">MSLLFFSQTILANNNVSSVSNDGHAGPTVEGVYTNKAPKWIWHNTYQVDIQNLAGESVYNEVVGDIDQLTFIDGFIHGNSYKARIRSSIDNGATWGAWSDFSLLTTVDTVKPTITVDEFVRPRADVVRVNFTAEDDLSGVANGHLQIAEDALFESVIFDEVISVVNSSFETEGLPTDRLLYARIKVADNAGNVSDYSDPKAVAITVPVIVQPVNNTVIRQALLAVTGTAEAGGKVKLYLNDGLVDQEILVDNEGKFSATITLQAEGNYKLAATVENDYEVSSLSSEISFSYQLPAPKAVFVKPAEGIELSTSTDIEVSAIDELGISKVEFFVDDVLFATVTEAPYSVHWDITSVQNGEHVLTAVVSNTSNKTVTITRLVTVKVEPPAPPPTIYTGKLLAITPEVTYGLQPITITGQAVYRADQSLVADVPLKLVLMIDGFERKINVVTDAEGVFSYKFIPQESDAGVYQVAIIHPNETVAISQGGFTINRIKFNLVGYNLKAIRHVTTEIKVNATASAATTGLRWIARAEDQETGSLPVGIDIESGSGINISAGKTATTIIKFTADETALSQGVIHLVALANESNDLVRGRLQLNYQIGEATPSIYASPTYIQTGLQQQESITENIIIGNRGLAVANDVQVTLLDAAGSLPPSWIFIATDNDIGNLAVGETVPIQIIAHPDSSVPDGIYHFNIHVSATNSNGGVVPVAISVTQSGQGIVRFDVADIYTATLDENGNPILGVKGATIKLQNEAVLTEEYNITTDEQGVATLTELPPGIYRYRASAANHMDTSGRVVVRPNVTVNEHIFLEYQTVNIEFGVTETTIEDIYDIDVNATFNTQVPAPVVLLEPLAINLAGMLPGEERTGEITLTNYGLVQADNVVFKTPHSDSQFIYEFFGEVPNVLPPKTRIVIPYKVIAVDESLSTHNNAQFSNLLKATAQFATSCSNYSANYSEAHQSECANGDISSGGSNGKFYVLRGSNCSGSSIGGWGGSAGSGGGGFGGGSITSPPAIPLTSGCMPDCTDDCCGTGGAGGANE</sequence>
<keyword evidence="2" id="KW-1185">Reference proteome</keyword>
<dbReference type="GO" id="GO:0030246">
    <property type="term" value="F:carbohydrate binding"/>
    <property type="evidence" value="ECO:0007669"/>
    <property type="project" value="InterPro"/>
</dbReference>